<evidence type="ECO:0000313" key="8">
    <source>
        <dbReference type="Proteomes" id="UP000002058"/>
    </source>
</evidence>
<keyword evidence="3" id="KW-0677">Repeat</keyword>
<evidence type="ECO:0000256" key="4">
    <source>
        <dbReference type="ARBA" id="ARBA00039238"/>
    </source>
</evidence>
<accession>C4JF59</accession>
<dbReference type="HOGENOM" id="CLU_052691_0_0_1"/>
<evidence type="ECO:0000256" key="2">
    <source>
        <dbReference type="ARBA" id="ARBA00022574"/>
    </source>
</evidence>
<dbReference type="InterPro" id="IPR015943">
    <property type="entry name" value="WD40/YVTN_repeat-like_dom_sf"/>
</dbReference>
<dbReference type="RefSeq" id="XP_002542765.1">
    <property type="nucleotide sequence ID" value="XM_002542719.1"/>
</dbReference>
<keyword evidence="2" id="KW-0853">WD repeat</keyword>
<feature type="compositionally biased region" description="Acidic residues" evidence="6">
    <location>
        <begin position="343"/>
        <end position="357"/>
    </location>
</feature>
<dbReference type="eggNOG" id="KOG2444">
    <property type="taxonomic scope" value="Eukaryota"/>
</dbReference>
<feature type="region of interest" description="Disordered" evidence="6">
    <location>
        <begin position="149"/>
        <end position="183"/>
    </location>
</feature>
<evidence type="ECO:0000313" key="7">
    <source>
        <dbReference type="EMBL" id="EEP77432.1"/>
    </source>
</evidence>
<name>C4JF59_UNCRE</name>
<dbReference type="Proteomes" id="UP000002058">
    <property type="component" value="Unassembled WGS sequence"/>
</dbReference>
<dbReference type="EMBL" id="CH476615">
    <property type="protein sequence ID" value="EEP77432.1"/>
    <property type="molecule type" value="Genomic_DNA"/>
</dbReference>
<feature type="compositionally biased region" description="Low complexity" evidence="6">
    <location>
        <begin position="166"/>
        <end position="179"/>
    </location>
</feature>
<reference evidence="8" key="1">
    <citation type="journal article" date="2009" name="Genome Res.">
        <title>Comparative genomic analyses of the human fungal pathogens Coccidioides and their relatives.</title>
        <authorList>
            <person name="Sharpton T.J."/>
            <person name="Stajich J.E."/>
            <person name="Rounsley S.D."/>
            <person name="Gardner M.J."/>
            <person name="Wortman J.R."/>
            <person name="Jordar V.S."/>
            <person name="Maiti R."/>
            <person name="Kodira C.D."/>
            <person name="Neafsey D.E."/>
            <person name="Zeng Q."/>
            <person name="Hung C.-Y."/>
            <person name="McMahan C."/>
            <person name="Muszewska A."/>
            <person name="Grynberg M."/>
            <person name="Mandel M.A."/>
            <person name="Kellner E.M."/>
            <person name="Barker B.M."/>
            <person name="Galgiani J.N."/>
            <person name="Orbach M.J."/>
            <person name="Kirkland T.N."/>
            <person name="Cole G.T."/>
            <person name="Henn M.R."/>
            <person name="Birren B.W."/>
            <person name="Taylor J.W."/>
        </authorList>
    </citation>
    <scope>NUCLEOTIDE SEQUENCE [LARGE SCALE GENOMIC DNA]</scope>
    <source>
        <strain evidence="8">UAMH 1704</strain>
    </source>
</reference>
<dbReference type="PANTHER" id="PTHR44019">
    <property type="entry name" value="WD REPEAT-CONTAINING PROTEIN 55"/>
    <property type="match status" value="1"/>
</dbReference>
<protein>
    <recommendedName>
        <fullName evidence="4">WD repeat-containing protein JIP5</fullName>
    </recommendedName>
    <alternativeName>
        <fullName evidence="5">WD repeat-containing protein jip5</fullName>
    </alternativeName>
</protein>
<dbReference type="GeneID" id="8441560"/>
<feature type="compositionally biased region" description="Basic and acidic residues" evidence="6">
    <location>
        <begin position="358"/>
        <end position="368"/>
    </location>
</feature>
<dbReference type="AlphaFoldDB" id="C4JF59"/>
<sequence>MFDTVCSYPLTSDLFSQAIHPTEPLVSVGLSSGHVQTFHLPPPSENGKAGYGHIDTLWRTRRHKGSCRSVGFGIDGETLYSAGTDGWVKAARTETGRVEWKFAVPRIGNRSDFQVDCPSLLHALSPQTLLLATDSGALHLFDLRDRSTEVSARPQQTHHPHDDYVSSLTPLPPSETSTSGYSKQWITTGGTTIAVTDLRRGVLVRSEDQGEELVSSVYVTGLKAGGTSKGEKLVVGGANGIVTLWEKGAWDDQDERIIVDRSPDGGESLEVLTKVPDELGHGKTVAVGQSDGRVRFVQLGPNKVISELSHDEIEGVVGLGFDVQGRMISGGGSVVKVWHEAVDDKEDDEAESGEEETGPEKKRKGDRDSSDDDDDSDDGVKEKGKRKKRKRGKGKDRSGGVHVMAFKDLD</sequence>
<dbReference type="VEuPathDB" id="FungiDB:UREG_02281"/>
<dbReference type="SUPFAM" id="SSF50978">
    <property type="entry name" value="WD40 repeat-like"/>
    <property type="match status" value="1"/>
</dbReference>
<feature type="compositionally biased region" description="Basic and acidic residues" evidence="6">
    <location>
        <begin position="395"/>
        <end position="410"/>
    </location>
</feature>
<comment type="similarity">
    <text evidence="1">Belongs to the WD repeat WDR55 family.</text>
</comment>
<gene>
    <name evidence="7" type="ORF">UREG_02281</name>
</gene>
<dbReference type="PANTHER" id="PTHR44019:SF20">
    <property type="entry name" value="WD REPEAT-CONTAINING PROTEIN 55"/>
    <property type="match status" value="1"/>
</dbReference>
<dbReference type="OMA" id="QAIHPTE"/>
<evidence type="ECO:0000256" key="6">
    <source>
        <dbReference type="SAM" id="MobiDB-lite"/>
    </source>
</evidence>
<proteinExistence type="inferred from homology"/>
<keyword evidence="8" id="KW-1185">Reference proteome</keyword>
<dbReference type="Gene3D" id="2.130.10.10">
    <property type="entry name" value="YVTN repeat-like/Quinoprotein amine dehydrogenase"/>
    <property type="match status" value="1"/>
</dbReference>
<evidence type="ECO:0000256" key="5">
    <source>
        <dbReference type="ARBA" id="ARBA00039514"/>
    </source>
</evidence>
<organism evidence="7 8">
    <name type="scientific">Uncinocarpus reesii (strain UAMH 1704)</name>
    <dbReference type="NCBI Taxonomy" id="336963"/>
    <lineage>
        <taxon>Eukaryota</taxon>
        <taxon>Fungi</taxon>
        <taxon>Dikarya</taxon>
        <taxon>Ascomycota</taxon>
        <taxon>Pezizomycotina</taxon>
        <taxon>Eurotiomycetes</taxon>
        <taxon>Eurotiomycetidae</taxon>
        <taxon>Onygenales</taxon>
        <taxon>Onygenaceae</taxon>
        <taxon>Uncinocarpus</taxon>
    </lineage>
</organism>
<evidence type="ECO:0000256" key="3">
    <source>
        <dbReference type="ARBA" id="ARBA00022737"/>
    </source>
</evidence>
<dbReference type="KEGG" id="ure:UREG_02281"/>
<feature type="region of interest" description="Disordered" evidence="6">
    <location>
        <begin position="342"/>
        <end position="410"/>
    </location>
</feature>
<dbReference type="InParanoid" id="C4JF59"/>
<dbReference type="STRING" id="336963.C4JF59"/>
<dbReference type="InterPro" id="IPR001680">
    <property type="entry name" value="WD40_rpt"/>
</dbReference>
<dbReference type="InterPro" id="IPR050505">
    <property type="entry name" value="WDR55/POC1"/>
</dbReference>
<dbReference type="GO" id="GO:0005730">
    <property type="term" value="C:nucleolus"/>
    <property type="evidence" value="ECO:0007669"/>
    <property type="project" value="UniProtKB-SubCell"/>
</dbReference>
<dbReference type="SMART" id="SM00320">
    <property type="entry name" value="WD40"/>
    <property type="match status" value="4"/>
</dbReference>
<dbReference type="FunCoup" id="C4JF59">
    <property type="interactions" value="101"/>
</dbReference>
<dbReference type="OrthoDB" id="2288928at2759"/>
<evidence type="ECO:0000256" key="1">
    <source>
        <dbReference type="ARBA" id="ARBA00007625"/>
    </source>
</evidence>
<feature type="compositionally biased region" description="Basic residues" evidence="6">
    <location>
        <begin position="383"/>
        <end position="394"/>
    </location>
</feature>
<dbReference type="InterPro" id="IPR036322">
    <property type="entry name" value="WD40_repeat_dom_sf"/>
</dbReference>